<name>A0A0E9XF22_ANGAN</name>
<dbReference type="AlphaFoldDB" id="A0A0E9XF22"/>
<proteinExistence type="predicted"/>
<dbReference type="EMBL" id="GBXM01008127">
    <property type="protein sequence ID" value="JAI00451.1"/>
    <property type="molecule type" value="Transcribed_RNA"/>
</dbReference>
<organism evidence="1">
    <name type="scientific">Anguilla anguilla</name>
    <name type="common">European freshwater eel</name>
    <name type="synonym">Muraena anguilla</name>
    <dbReference type="NCBI Taxonomy" id="7936"/>
    <lineage>
        <taxon>Eukaryota</taxon>
        <taxon>Metazoa</taxon>
        <taxon>Chordata</taxon>
        <taxon>Craniata</taxon>
        <taxon>Vertebrata</taxon>
        <taxon>Euteleostomi</taxon>
        <taxon>Actinopterygii</taxon>
        <taxon>Neopterygii</taxon>
        <taxon>Teleostei</taxon>
        <taxon>Anguilliformes</taxon>
        <taxon>Anguillidae</taxon>
        <taxon>Anguilla</taxon>
    </lineage>
</organism>
<accession>A0A0E9XF22</accession>
<sequence>MNSCFYFLGTSVNILNPCIPCISSLSAWFTSWCCCTVLFPLNSFDSICTSYMAPQPPEISTTLTDVACGKLSFRICVILTSPFVRDDINLCTQLNPKTYSFLRRNLESDIIMMLRWWQN</sequence>
<protein>
    <submittedName>
        <fullName evidence="1">Uncharacterized protein</fullName>
    </submittedName>
</protein>
<reference evidence="1" key="1">
    <citation type="submission" date="2014-11" db="EMBL/GenBank/DDBJ databases">
        <authorList>
            <person name="Amaro Gonzalez C."/>
        </authorList>
    </citation>
    <scope>NUCLEOTIDE SEQUENCE</scope>
</reference>
<reference evidence="1" key="2">
    <citation type="journal article" date="2015" name="Fish Shellfish Immunol.">
        <title>Early steps in the European eel (Anguilla anguilla)-Vibrio vulnificus interaction in the gills: Role of the RtxA13 toxin.</title>
        <authorList>
            <person name="Callol A."/>
            <person name="Pajuelo D."/>
            <person name="Ebbesson L."/>
            <person name="Teles M."/>
            <person name="MacKenzie S."/>
            <person name="Amaro C."/>
        </authorList>
    </citation>
    <scope>NUCLEOTIDE SEQUENCE</scope>
</reference>
<evidence type="ECO:0000313" key="1">
    <source>
        <dbReference type="EMBL" id="JAI00451.1"/>
    </source>
</evidence>